<evidence type="ECO:0000259" key="3">
    <source>
        <dbReference type="Pfam" id="PF00892"/>
    </source>
</evidence>
<feature type="transmembrane region" description="Helical" evidence="2">
    <location>
        <begin position="6"/>
        <end position="29"/>
    </location>
</feature>
<dbReference type="EMBL" id="NCKV01009815">
    <property type="protein sequence ID" value="RWS22111.1"/>
    <property type="molecule type" value="Genomic_DNA"/>
</dbReference>
<keyword evidence="5" id="KW-1185">Reference proteome</keyword>
<evidence type="ECO:0000256" key="1">
    <source>
        <dbReference type="SAM" id="MobiDB-lite"/>
    </source>
</evidence>
<reference evidence="4 5" key="1">
    <citation type="journal article" date="2018" name="Gigascience">
        <title>Genomes of trombidid mites reveal novel predicted allergens and laterally-transferred genes associated with secondary metabolism.</title>
        <authorList>
            <person name="Dong X."/>
            <person name="Chaisiri K."/>
            <person name="Xia D."/>
            <person name="Armstrong S.D."/>
            <person name="Fang Y."/>
            <person name="Donnelly M.J."/>
            <person name="Kadowaki T."/>
            <person name="McGarry J.W."/>
            <person name="Darby A.C."/>
            <person name="Makepeace B.L."/>
        </authorList>
    </citation>
    <scope>NUCLEOTIDE SEQUENCE [LARGE SCALE GENOMIC DNA]</scope>
    <source>
        <strain evidence="4">UoL-UT</strain>
    </source>
</reference>
<gene>
    <name evidence="4" type="ORF">B4U80_14066</name>
</gene>
<accession>A0A443S3R3</accession>
<dbReference type="GO" id="GO:0016020">
    <property type="term" value="C:membrane"/>
    <property type="evidence" value="ECO:0007669"/>
    <property type="project" value="InterPro"/>
</dbReference>
<organism evidence="4 5">
    <name type="scientific">Leptotrombidium deliense</name>
    <dbReference type="NCBI Taxonomy" id="299467"/>
    <lineage>
        <taxon>Eukaryota</taxon>
        <taxon>Metazoa</taxon>
        <taxon>Ecdysozoa</taxon>
        <taxon>Arthropoda</taxon>
        <taxon>Chelicerata</taxon>
        <taxon>Arachnida</taxon>
        <taxon>Acari</taxon>
        <taxon>Acariformes</taxon>
        <taxon>Trombidiformes</taxon>
        <taxon>Prostigmata</taxon>
        <taxon>Anystina</taxon>
        <taxon>Parasitengona</taxon>
        <taxon>Trombiculoidea</taxon>
        <taxon>Trombiculidae</taxon>
        <taxon>Leptotrombidium</taxon>
    </lineage>
</organism>
<feature type="domain" description="EamA" evidence="3">
    <location>
        <begin position="9"/>
        <end position="76"/>
    </location>
</feature>
<keyword evidence="2" id="KW-1133">Transmembrane helix</keyword>
<dbReference type="OrthoDB" id="8300370at2759"/>
<sequence length="129" mass="14439">MPHGFRNISLLFAIGLCGTFGQLCVTIAFKLEEAGPVSLARTVSIVVAFFYQIFVLNEELVWSSILGACIVFAAVVSCALRKWYKLKPETFDFICCRSQDKSKKCENKNENETEFSNSKSATKECNGKY</sequence>
<dbReference type="InterPro" id="IPR000620">
    <property type="entry name" value="EamA_dom"/>
</dbReference>
<feature type="transmembrane region" description="Helical" evidence="2">
    <location>
        <begin position="60"/>
        <end position="80"/>
    </location>
</feature>
<dbReference type="SUPFAM" id="SSF103481">
    <property type="entry name" value="Multidrug resistance efflux transporter EmrE"/>
    <property type="match status" value="1"/>
</dbReference>
<dbReference type="Proteomes" id="UP000288716">
    <property type="component" value="Unassembled WGS sequence"/>
</dbReference>
<evidence type="ECO:0000313" key="5">
    <source>
        <dbReference type="Proteomes" id="UP000288716"/>
    </source>
</evidence>
<name>A0A443S3R3_9ACAR</name>
<dbReference type="Pfam" id="PF00892">
    <property type="entry name" value="EamA"/>
    <property type="match status" value="1"/>
</dbReference>
<comment type="caution">
    <text evidence="4">The sequence shown here is derived from an EMBL/GenBank/DDBJ whole genome shotgun (WGS) entry which is preliminary data.</text>
</comment>
<feature type="compositionally biased region" description="Basic and acidic residues" evidence="1">
    <location>
        <begin position="100"/>
        <end position="111"/>
    </location>
</feature>
<dbReference type="VEuPathDB" id="VectorBase:LDEU009930"/>
<keyword evidence="2" id="KW-0812">Transmembrane</keyword>
<protein>
    <submittedName>
        <fullName evidence="4">EamA-like protein 5</fullName>
    </submittedName>
</protein>
<dbReference type="InterPro" id="IPR037185">
    <property type="entry name" value="EmrE-like"/>
</dbReference>
<keyword evidence="2" id="KW-0472">Membrane</keyword>
<dbReference type="AlphaFoldDB" id="A0A443S3R3"/>
<feature type="region of interest" description="Disordered" evidence="1">
    <location>
        <begin position="100"/>
        <end position="129"/>
    </location>
</feature>
<dbReference type="STRING" id="299467.A0A443S3R3"/>
<proteinExistence type="predicted"/>
<evidence type="ECO:0000256" key="2">
    <source>
        <dbReference type="SAM" id="Phobius"/>
    </source>
</evidence>
<evidence type="ECO:0000313" key="4">
    <source>
        <dbReference type="EMBL" id="RWS22111.1"/>
    </source>
</evidence>